<keyword evidence="9" id="KW-0472">Membrane</keyword>
<keyword evidence="7" id="KW-0406">Ion transport</keyword>
<evidence type="ECO:0000256" key="3">
    <source>
        <dbReference type="ARBA" id="ARBA00022448"/>
    </source>
</evidence>
<protein>
    <submittedName>
        <fullName evidence="13">Putative porin</fullName>
    </submittedName>
</protein>
<keyword evidence="14" id="KW-1185">Reference proteome</keyword>
<accession>A0A4Q7W0L7</accession>
<evidence type="ECO:0000256" key="1">
    <source>
        <dbReference type="ARBA" id="ARBA00004571"/>
    </source>
</evidence>
<evidence type="ECO:0000256" key="9">
    <source>
        <dbReference type="ARBA" id="ARBA00023136"/>
    </source>
</evidence>
<dbReference type="InterPro" id="IPR023614">
    <property type="entry name" value="Porin_dom_sf"/>
</dbReference>
<comment type="subunit">
    <text evidence="2">Homotrimer.</text>
</comment>
<dbReference type="PANTHER" id="PTHR34501:SF9">
    <property type="entry name" value="MAJOR OUTER MEMBRANE PROTEIN P.IA"/>
    <property type="match status" value="1"/>
</dbReference>
<dbReference type="SUPFAM" id="SSF56935">
    <property type="entry name" value="Porins"/>
    <property type="match status" value="1"/>
</dbReference>
<dbReference type="GO" id="GO:0046930">
    <property type="term" value="C:pore complex"/>
    <property type="evidence" value="ECO:0007669"/>
    <property type="project" value="UniProtKB-KW"/>
</dbReference>
<organism evidence="13 14">
    <name type="scientific">Rivibacter subsaxonicus</name>
    <dbReference type="NCBI Taxonomy" id="457575"/>
    <lineage>
        <taxon>Bacteria</taxon>
        <taxon>Pseudomonadati</taxon>
        <taxon>Pseudomonadota</taxon>
        <taxon>Betaproteobacteria</taxon>
        <taxon>Burkholderiales</taxon>
        <taxon>Rivibacter</taxon>
    </lineage>
</organism>
<dbReference type="Pfam" id="PF13609">
    <property type="entry name" value="Porin_4"/>
    <property type="match status" value="1"/>
</dbReference>
<evidence type="ECO:0000256" key="6">
    <source>
        <dbReference type="ARBA" id="ARBA00022729"/>
    </source>
</evidence>
<dbReference type="GO" id="GO:0006811">
    <property type="term" value="P:monoatomic ion transport"/>
    <property type="evidence" value="ECO:0007669"/>
    <property type="project" value="UniProtKB-KW"/>
</dbReference>
<dbReference type="Proteomes" id="UP000293671">
    <property type="component" value="Unassembled WGS sequence"/>
</dbReference>
<comment type="caution">
    <text evidence="13">The sequence shown here is derived from an EMBL/GenBank/DDBJ whole genome shotgun (WGS) entry which is preliminary data.</text>
</comment>
<dbReference type="GO" id="GO:0015288">
    <property type="term" value="F:porin activity"/>
    <property type="evidence" value="ECO:0007669"/>
    <property type="project" value="UniProtKB-KW"/>
</dbReference>
<evidence type="ECO:0000313" key="13">
    <source>
        <dbReference type="EMBL" id="RZU02059.1"/>
    </source>
</evidence>
<dbReference type="GO" id="GO:0009279">
    <property type="term" value="C:cell outer membrane"/>
    <property type="evidence" value="ECO:0007669"/>
    <property type="project" value="UniProtKB-SubCell"/>
</dbReference>
<evidence type="ECO:0000313" key="14">
    <source>
        <dbReference type="Proteomes" id="UP000293671"/>
    </source>
</evidence>
<reference evidence="13 14" key="1">
    <citation type="submission" date="2019-02" db="EMBL/GenBank/DDBJ databases">
        <title>Genomic Encyclopedia of Type Strains, Phase IV (KMG-IV): sequencing the most valuable type-strain genomes for metagenomic binning, comparative biology and taxonomic classification.</title>
        <authorList>
            <person name="Goeker M."/>
        </authorList>
    </citation>
    <scope>NUCLEOTIDE SEQUENCE [LARGE SCALE GENOMIC DNA]</scope>
    <source>
        <strain evidence="13 14">DSM 19570</strain>
    </source>
</reference>
<feature type="domain" description="Porin" evidence="12">
    <location>
        <begin position="7"/>
        <end position="336"/>
    </location>
</feature>
<evidence type="ECO:0000256" key="7">
    <source>
        <dbReference type="ARBA" id="ARBA00023065"/>
    </source>
</evidence>
<name>A0A4Q7W0L7_9BURK</name>
<dbReference type="PANTHER" id="PTHR34501">
    <property type="entry name" value="PROTEIN YDDL-RELATED"/>
    <property type="match status" value="1"/>
</dbReference>
<feature type="signal peptide" evidence="11">
    <location>
        <begin position="1"/>
        <end position="19"/>
    </location>
</feature>
<feature type="chain" id="PRO_5020457942" evidence="11">
    <location>
        <begin position="20"/>
        <end position="355"/>
    </location>
</feature>
<keyword evidence="10" id="KW-0998">Cell outer membrane</keyword>
<keyword evidence="6 11" id="KW-0732">Signal</keyword>
<evidence type="ECO:0000256" key="8">
    <source>
        <dbReference type="ARBA" id="ARBA00023114"/>
    </source>
</evidence>
<keyword evidence="5" id="KW-0812">Transmembrane</keyword>
<evidence type="ECO:0000256" key="5">
    <source>
        <dbReference type="ARBA" id="ARBA00022692"/>
    </source>
</evidence>
<dbReference type="RefSeq" id="WP_165393190.1">
    <property type="nucleotide sequence ID" value="NZ_SHKP01000004.1"/>
</dbReference>
<evidence type="ECO:0000256" key="4">
    <source>
        <dbReference type="ARBA" id="ARBA00022452"/>
    </source>
</evidence>
<evidence type="ECO:0000256" key="11">
    <source>
        <dbReference type="SAM" id="SignalP"/>
    </source>
</evidence>
<dbReference type="EMBL" id="SHKP01000004">
    <property type="protein sequence ID" value="RZU02059.1"/>
    <property type="molecule type" value="Genomic_DNA"/>
</dbReference>
<proteinExistence type="predicted"/>
<keyword evidence="4" id="KW-1134">Transmembrane beta strand</keyword>
<keyword evidence="8" id="KW-0626">Porin</keyword>
<evidence type="ECO:0000256" key="10">
    <source>
        <dbReference type="ARBA" id="ARBA00023237"/>
    </source>
</evidence>
<dbReference type="InterPro" id="IPR033900">
    <property type="entry name" value="Gram_neg_porin_domain"/>
</dbReference>
<comment type="subcellular location">
    <subcellularLocation>
        <location evidence="1">Cell outer membrane</location>
        <topology evidence="1">Multi-pass membrane protein</topology>
    </subcellularLocation>
</comment>
<gene>
    <name evidence="13" type="ORF">EV670_0077</name>
</gene>
<dbReference type="AlphaFoldDB" id="A0A4Q7W0L7"/>
<dbReference type="Gene3D" id="2.40.160.10">
    <property type="entry name" value="Porin"/>
    <property type="match status" value="1"/>
</dbReference>
<evidence type="ECO:0000256" key="2">
    <source>
        <dbReference type="ARBA" id="ARBA00011233"/>
    </source>
</evidence>
<dbReference type="InterPro" id="IPR050298">
    <property type="entry name" value="Gram-neg_bact_OMP"/>
</dbReference>
<evidence type="ECO:0000259" key="12">
    <source>
        <dbReference type="Pfam" id="PF13609"/>
    </source>
</evidence>
<dbReference type="CDD" id="cd00342">
    <property type="entry name" value="gram_neg_porins"/>
    <property type="match status" value="1"/>
</dbReference>
<sequence>MKKTLIALAALASVSAVSAQSSVTLYGRVEANGTYQKPGSNASVAGGANGEAVYKLNDGSVNGIGGSRWGLRGTEDLGSGLKAYFVLESGFNVDSGSAGDAARTFNRQAYVALGSSSLGDLRLGRQDTLTRTIDVNFIDDTGEGELSVAESVATIAGGTRANRPLFQNFGSRVDNAVTYTSPSFGGFYVTGLVAAGEGTTARQQGGLIGWKSGPFSVAATYEEYTGLGFGAYNKTFTVGGNWNFGLAAIYAGYQDTSDLGTNVGPSLVGGQRYDHEGYSVGLLVPVGAWQFRGQYTASTVSPVSGDLDQSKWGLSARYALSKRTTMYGVFTQRDGDRDDLFVRQQEAAIGIAHVF</sequence>
<keyword evidence="3" id="KW-0813">Transport</keyword>